<keyword evidence="1" id="KW-1133">Transmembrane helix</keyword>
<feature type="transmembrane region" description="Helical" evidence="1">
    <location>
        <begin position="42"/>
        <end position="63"/>
    </location>
</feature>
<proteinExistence type="predicted"/>
<dbReference type="EMBL" id="JBHUOL010000021">
    <property type="protein sequence ID" value="MFD2909798.1"/>
    <property type="molecule type" value="Genomic_DNA"/>
</dbReference>
<evidence type="ECO:0008006" key="4">
    <source>
        <dbReference type="Google" id="ProtNLM"/>
    </source>
</evidence>
<evidence type="ECO:0000313" key="2">
    <source>
        <dbReference type="EMBL" id="MFD2909798.1"/>
    </source>
</evidence>
<evidence type="ECO:0000313" key="3">
    <source>
        <dbReference type="Proteomes" id="UP001597549"/>
    </source>
</evidence>
<keyword evidence="3" id="KW-1185">Reference proteome</keyword>
<keyword evidence="1" id="KW-0812">Transmembrane</keyword>
<sequence>MKDSKQVPPSLLDGVDNSLSLKTGTVGGLALSVIPNLTSADVLRTMVLAFVGAVVSFTVTLLLRRFTAKKK</sequence>
<name>A0ABW5ZCH8_9FLAO</name>
<gene>
    <name evidence="2" type="ORF">ACFSX9_13755</name>
</gene>
<accession>A0ABW5ZCH8</accession>
<protein>
    <recommendedName>
        <fullName evidence="4">Holin</fullName>
    </recommendedName>
</protein>
<dbReference type="RefSeq" id="WP_379808656.1">
    <property type="nucleotide sequence ID" value="NZ_JBHUOL010000021.1"/>
</dbReference>
<evidence type="ECO:0000256" key="1">
    <source>
        <dbReference type="SAM" id="Phobius"/>
    </source>
</evidence>
<dbReference type="Proteomes" id="UP001597549">
    <property type="component" value="Unassembled WGS sequence"/>
</dbReference>
<keyword evidence="1" id="KW-0472">Membrane</keyword>
<comment type="caution">
    <text evidence="2">The sequence shown here is derived from an EMBL/GenBank/DDBJ whole genome shotgun (WGS) entry which is preliminary data.</text>
</comment>
<organism evidence="2 3">
    <name type="scientific">Flavobacterium ardleyense</name>
    <dbReference type="NCBI Taxonomy" id="2038737"/>
    <lineage>
        <taxon>Bacteria</taxon>
        <taxon>Pseudomonadati</taxon>
        <taxon>Bacteroidota</taxon>
        <taxon>Flavobacteriia</taxon>
        <taxon>Flavobacteriales</taxon>
        <taxon>Flavobacteriaceae</taxon>
        <taxon>Flavobacterium</taxon>
    </lineage>
</organism>
<reference evidence="3" key="1">
    <citation type="journal article" date="2019" name="Int. J. Syst. Evol. Microbiol.">
        <title>The Global Catalogue of Microorganisms (GCM) 10K type strain sequencing project: providing services to taxonomists for standard genome sequencing and annotation.</title>
        <authorList>
            <consortium name="The Broad Institute Genomics Platform"/>
            <consortium name="The Broad Institute Genome Sequencing Center for Infectious Disease"/>
            <person name="Wu L."/>
            <person name="Ma J."/>
        </authorList>
    </citation>
    <scope>NUCLEOTIDE SEQUENCE [LARGE SCALE GENOMIC DNA]</scope>
    <source>
        <strain evidence="3">KCTC 52644</strain>
    </source>
</reference>